<dbReference type="SUPFAM" id="SSF103473">
    <property type="entry name" value="MFS general substrate transporter"/>
    <property type="match status" value="1"/>
</dbReference>
<feature type="transmembrane region" description="Helical" evidence="6">
    <location>
        <begin position="73"/>
        <end position="94"/>
    </location>
</feature>
<name>A0AAD6HIJ8_9EURO</name>
<dbReference type="GO" id="GO:0022857">
    <property type="term" value="F:transmembrane transporter activity"/>
    <property type="evidence" value="ECO:0007669"/>
    <property type="project" value="InterPro"/>
</dbReference>
<evidence type="ECO:0000313" key="9">
    <source>
        <dbReference type="Proteomes" id="UP001215712"/>
    </source>
</evidence>
<dbReference type="Pfam" id="PF07690">
    <property type="entry name" value="MFS_1"/>
    <property type="match status" value="1"/>
</dbReference>
<feature type="region of interest" description="Disordered" evidence="5">
    <location>
        <begin position="1"/>
        <end position="26"/>
    </location>
</feature>
<dbReference type="Gene3D" id="1.20.1250.20">
    <property type="entry name" value="MFS general substrate transporter like domains"/>
    <property type="match status" value="1"/>
</dbReference>
<feature type="transmembrane region" description="Helical" evidence="6">
    <location>
        <begin position="494"/>
        <end position="514"/>
    </location>
</feature>
<feature type="transmembrane region" description="Helical" evidence="6">
    <location>
        <begin position="367"/>
        <end position="385"/>
    </location>
</feature>
<evidence type="ECO:0000256" key="4">
    <source>
        <dbReference type="ARBA" id="ARBA00023136"/>
    </source>
</evidence>
<feature type="transmembrane region" description="Helical" evidence="6">
    <location>
        <begin position="417"/>
        <end position="442"/>
    </location>
</feature>
<dbReference type="InterPro" id="IPR036259">
    <property type="entry name" value="MFS_trans_sf"/>
</dbReference>
<evidence type="ECO:0000256" key="6">
    <source>
        <dbReference type="SAM" id="Phobius"/>
    </source>
</evidence>
<evidence type="ECO:0000259" key="7">
    <source>
        <dbReference type="PROSITE" id="PS50850"/>
    </source>
</evidence>
<dbReference type="PANTHER" id="PTHR42718:SF41">
    <property type="entry name" value="MFS TRANSPORTER OF UNKOWN SPECIFICITY (AFU_ORTHOLOGUE AFUA_5G09940)-RELATED"/>
    <property type="match status" value="1"/>
</dbReference>
<evidence type="ECO:0000256" key="1">
    <source>
        <dbReference type="ARBA" id="ARBA00004141"/>
    </source>
</evidence>
<organism evidence="8 9">
    <name type="scientific">Penicillium malachiteum</name>
    <dbReference type="NCBI Taxonomy" id="1324776"/>
    <lineage>
        <taxon>Eukaryota</taxon>
        <taxon>Fungi</taxon>
        <taxon>Dikarya</taxon>
        <taxon>Ascomycota</taxon>
        <taxon>Pezizomycotina</taxon>
        <taxon>Eurotiomycetes</taxon>
        <taxon>Eurotiomycetidae</taxon>
        <taxon>Eurotiales</taxon>
        <taxon>Aspergillaceae</taxon>
        <taxon>Penicillium</taxon>
    </lineage>
</organism>
<keyword evidence="9" id="KW-1185">Reference proteome</keyword>
<feature type="transmembrane region" description="Helical" evidence="6">
    <location>
        <begin position="392"/>
        <end position="411"/>
    </location>
</feature>
<keyword evidence="4 6" id="KW-0472">Membrane</keyword>
<feature type="transmembrane region" description="Helical" evidence="6">
    <location>
        <begin position="137"/>
        <end position="160"/>
    </location>
</feature>
<dbReference type="Proteomes" id="UP001215712">
    <property type="component" value="Unassembled WGS sequence"/>
</dbReference>
<feature type="transmembrane region" description="Helical" evidence="6">
    <location>
        <begin position="258"/>
        <end position="277"/>
    </location>
</feature>
<evidence type="ECO:0000256" key="5">
    <source>
        <dbReference type="SAM" id="MobiDB-lite"/>
    </source>
</evidence>
<feature type="transmembrane region" description="Helical" evidence="6">
    <location>
        <begin position="226"/>
        <end position="246"/>
    </location>
</feature>
<dbReference type="PROSITE" id="PS50850">
    <property type="entry name" value="MFS"/>
    <property type="match status" value="1"/>
</dbReference>
<dbReference type="InterPro" id="IPR011701">
    <property type="entry name" value="MFS"/>
</dbReference>
<evidence type="ECO:0000313" key="8">
    <source>
        <dbReference type="EMBL" id="KAJ5719068.1"/>
    </source>
</evidence>
<feature type="transmembrane region" description="Helical" evidence="6">
    <location>
        <begin position="327"/>
        <end position="347"/>
    </location>
</feature>
<feature type="domain" description="Major facilitator superfamily (MFS) profile" evidence="7">
    <location>
        <begin position="67"/>
        <end position="518"/>
    </location>
</feature>
<sequence>MDGPSLHQHIRTIDTSSAHHASSSSSKAPHFSQHLVIPATPEVPDIPLSSQQTFEQVPSYGTTQFRRVTVTSLLLLANLVQVMIVNFAGVAGGSKLSSEMGVKDSYSSWMAASYALTQGAFVMISGRVGDVYGHKQLLLIGGAWLSLCTLIGAFCNNFFAFITMRALAGVGGAIIMPNAVAMISATNPPGRMRNLSLGLFGASAPMGGYCGALFLGAFLVHTSYKWFFLFISLLGVVTFLPLWALAPSEPPVDKNGTIDWTGSALGTISLMLFSFVWNQAPSVGWSTPYEIVLLIISVIMFAAFIYWEKHMASEPIMPLDAFKAPSFQILLLVILLNFMAVGTLIWYQVLWLQDIWHWSTLHFAAGWSPFVVCATAAASLAAWLIPRMAAQWILALGTIAILLSNLLMATLPVNQTYWAQVFPSVVLFSFCPDFVYTAGQIIASNSVQRRQQGVAGSIIGTLNLYGNSLGLGFASTVEVQVARHFQSRIVGIRGALFFGVAVSAIALVLDICFVRMVKDEREGWHEEDQASLNQIELRDQAEATGSEIPIVSSRA</sequence>
<feature type="transmembrane region" description="Helical" evidence="6">
    <location>
        <begin position="166"/>
        <end position="185"/>
    </location>
</feature>
<feature type="transmembrane region" description="Helical" evidence="6">
    <location>
        <begin position="197"/>
        <end position="220"/>
    </location>
</feature>
<keyword evidence="2 6" id="KW-0812">Transmembrane</keyword>
<accession>A0AAD6HIJ8</accession>
<evidence type="ECO:0000256" key="2">
    <source>
        <dbReference type="ARBA" id="ARBA00022692"/>
    </source>
</evidence>
<keyword evidence="3 6" id="KW-1133">Transmembrane helix</keyword>
<dbReference type="AlphaFoldDB" id="A0AAD6HIJ8"/>
<dbReference type="GO" id="GO:0016020">
    <property type="term" value="C:membrane"/>
    <property type="evidence" value="ECO:0007669"/>
    <property type="project" value="UniProtKB-SubCell"/>
</dbReference>
<evidence type="ECO:0000256" key="3">
    <source>
        <dbReference type="ARBA" id="ARBA00022989"/>
    </source>
</evidence>
<dbReference type="Gene3D" id="1.20.1720.10">
    <property type="entry name" value="Multidrug resistance protein D"/>
    <property type="match status" value="1"/>
</dbReference>
<gene>
    <name evidence="8" type="ORF">N7493_007523</name>
</gene>
<protein>
    <submittedName>
        <fullName evidence="8">Major facilitator superfamily domain-containing protein</fullName>
    </submittedName>
</protein>
<reference evidence="8" key="1">
    <citation type="journal article" date="2023" name="IMA Fungus">
        <title>Comparative genomic study of the Penicillium genus elucidates a diverse pangenome and 15 lateral gene transfer events.</title>
        <authorList>
            <person name="Petersen C."/>
            <person name="Sorensen T."/>
            <person name="Nielsen M.R."/>
            <person name="Sondergaard T.E."/>
            <person name="Sorensen J.L."/>
            <person name="Fitzpatrick D.A."/>
            <person name="Frisvad J.C."/>
            <person name="Nielsen K.L."/>
        </authorList>
    </citation>
    <scope>NUCLEOTIDE SEQUENCE</scope>
    <source>
        <strain evidence="8">IBT 17514</strain>
    </source>
</reference>
<dbReference type="EMBL" id="JAQJAN010000011">
    <property type="protein sequence ID" value="KAJ5719068.1"/>
    <property type="molecule type" value="Genomic_DNA"/>
</dbReference>
<proteinExistence type="predicted"/>
<comment type="caution">
    <text evidence="8">The sequence shown here is derived from an EMBL/GenBank/DDBJ whole genome shotgun (WGS) entry which is preliminary data.</text>
</comment>
<feature type="transmembrane region" description="Helical" evidence="6">
    <location>
        <begin position="289"/>
        <end position="307"/>
    </location>
</feature>
<comment type="subcellular location">
    <subcellularLocation>
        <location evidence="1">Membrane</location>
        <topology evidence="1">Multi-pass membrane protein</topology>
    </subcellularLocation>
</comment>
<reference evidence="8" key="2">
    <citation type="submission" date="2023-01" db="EMBL/GenBank/DDBJ databases">
        <authorList>
            <person name="Petersen C."/>
        </authorList>
    </citation>
    <scope>NUCLEOTIDE SEQUENCE</scope>
    <source>
        <strain evidence="8">IBT 17514</strain>
    </source>
</reference>
<feature type="transmembrane region" description="Helical" evidence="6">
    <location>
        <begin position="454"/>
        <end position="474"/>
    </location>
</feature>
<feature type="compositionally biased region" description="Low complexity" evidence="5">
    <location>
        <begin position="16"/>
        <end position="26"/>
    </location>
</feature>
<dbReference type="InterPro" id="IPR020846">
    <property type="entry name" value="MFS_dom"/>
</dbReference>
<dbReference type="PANTHER" id="PTHR42718">
    <property type="entry name" value="MAJOR FACILITATOR SUPERFAMILY MULTIDRUG TRANSPORTER MFSC"/>
    <property type="match status" value="1"/>
</dbReference>